<dbReference type="RefSeq" id="WP_146288580.1">
    <property type="nucleotide sequence ID" value="NZ_CP042304.1"/>
</dbReference>
<dbReference type="PANTHER" id="PTHR10655">
    <property type="entry name" value="LYSOPHOSPHOLIPASE-RELATED"/>
    <property type="match status" value="1"/>
</dbReference>
<accession>A0A5B8LNX9</accession>
<proteinExistence type="inferred from homology"/>
<protein>
    <submittedName>
        <fullName evidence="4">Phospholipase</fullName>
    </submittedName>
</protein>
<dbReference type="Proteomes" id="UP000315364">
    <property type="component" value="Chromosome"/>
</dbReference>
<keyword evidence="2" id="KW-0378">Hydrolase</keyword>
<feature type="domain" description="Phospholipase/carboxylesterase/thioesterase" evidence="3">
    <location>
        <begin position="7"/>
        <end position="195"/>
    </location>
</feature>
<keyword evidence="5" id="KW-1185">Reference proteome</keyword>
<dbReference type="PANTHER" id="PTHR10655:SF17">
    <property type="entry name" value="LYSOPHOSPHOLIPASE-LIKE PROTEIN 1"/>
    <property type="match status" value="1"/>
</dbReference>
<evidence type="ECO:0000313" key="4">
    <source>
        <dbReference type="EMBL" id="QDZ09771.1"/>
    </source>
</evidence>
<comment type="similarity">
    <text evidence="1">Belongs to the AB hydrolase superfamily. AB hydrolase 2 family.</text>
</comment>
<dbReference type="Pfam" id="PF02230">
    <property type="entry name" value="Abhydrolase_2"/>
    <property type="match status" value="1"/>
</dbReference>
<dbReference type="InterPro" id="IPR050565">
    <property type="entry name" value="LYPA1-2/EST-like"/>
</dbReference>
<dbReference type="KEGG" id="dea:FPZ08_02835"/>
<evidence type="ECO:0000313" key="5">
    <source>
        <dbReference type="Proteomes" id="UP000315364"/>
    </source>
</evidence>
<dbReference type="SUPFAM" id="SSF53474">
    <property type="entry name" value="alpha/beta-Hydrolases"/>
    <property type="match status" value="1"/>
</dbReference>
<evidence type="ECO:0000256" key="2">
    <source>
        <dbReference type="ARBA" id="ARBA00022801"/>
    </source>
</evidence>
<name>A0A5B8LNX9_9HYPH</name>
<dbReference type="GO" id="GO:0016787">
    <property type="term" value="F:hydrolase activity"/>
    <property type="evidence" value="ECO:0007669"/>
    <property type="project" value="UniProtKB-KW"/>
</dbReference>
<evidence type="ECO:0000259" key="3">
    <source>
        <dbReference type="Pfam" id="PF02230"/>
    </source>
</evidence>
<gene>
    <name evidence="4" type="ORF">FPZ08_02835</name>
</gene>
<dbReference type="InterPro" id="IPR029058">
    <property type="entry name" value="AB_hydrolase_fold"/>
</dbReference>
<dbReference type="EMBL" id="CP042304">
    <property type="protein sequence ID" value="QDZ09771.1"/>
    <property type="molecule type" value="Genomic_DNA"/>
</dbReference>
<reference evidence="4 5" key="1">
    <citation type="submission" date="2019-07" db="EMBL/GenBank/DDBJ databases">
        <title>Full genome sequence of Devosia sp. Gsoil 520.</title>
        <authorList>
            <person name="Im W.-T."/>
        </authorList>
    </citation>
    <scope>NUCLEOTIDE SEQUENCE [LARGE SCALE GENOMIC DNA]</scope>
    <source>
        <strain evidence="4 5">Gsoil 520</strain>
    </source>
</reference>
<organism evidence="4 5">
    <name type="scientific">Devosia ginsengisoli</name>
    <dbReference type="NCBI Taxonomy" id="400770"/>
    <lineage>
        <taxon>Bacteria</taxon>
        <taxon>Pseudomonadati</taxon>
        <taxon>Pseudomonadota</taxon>
        <taxon>Alphaproteobacteria</taxon>
        <taxon>Hyphomicrobiales</taxon>
        <taxon>Devosiaceae</taxon>
        <taxon>Devosia</taxon>
    </lineage>
</organism>
<sequence length="203" mass="22240">MQVGSQADLAIVLAHGRGRSPADMRALADRLALDNVRYLFPVAENSTWYPKLFQDAIADNEPSLSDAIAHYESVVAGLEAEGFPPNRIVVGGFSQGACLTAEFLARHPRPYAAAVLWTGGLIGPEGTQWPVRKQLADMPVFISTSETDPWVPPPRVRETHAWLRQSGASATMLIFQEREHSVLDEEVRAVRAMIERARLGLAA</sequence>
<dbReference type="AlphaFoldDB" id="A0A5B8LNX9"/>
<dbReference type="OrthoDB" id="9801763at2"/>
<dbReference type="InterPro" id="IPR003140">
    <property type="entry name" value="PLipase/COase/thioEstase"/>
</dbReference>
<dbReference type="Gene3D" id="3.40.50.1820">
    <property type="entry name" value="alpha/beta hydrolase"/>
    <property type="match status" value="1"/>
</dbReference>
<evidence type="ECO:0000256" key="1">
    <source>
        <dbReference type="ARBA" id="ARBA00006499"/>
    </source>
</evidence>